<gene>
    <name evidence="9" type="ORF">PENTCL1PPCAC_24843</name>
</gene>
<keyword evidence="6" id="KW-0732">Signal</keyword>
<keyword evidence="4" id="KW-0862">Zinc</keyword>
<name>A0AAV5U8F6_9BILA</name>
<dbReference type="Gene3D" id="3.40.390.10">
    <property type="entry name" value="Collagenase (Catalytic Domain)"/>
    <property type="match status" value="1"/>
</dbReference>
<proteinExistence type="predicted"/>
<evidence type="ECO:0000259" key="7">
    <source>
        <dbReference type="PROSITE" id="PS50214"/>
    </source>
</evidence>
<dbReference type="InterPro" id="IPR001590">
    <property type="entry name" value="Peptidase_M12B"/>
</dbReference>
<feature type="compositionally biased region" description="Low complexity" evidence="5">
    <location>
        <begin position="856"/>
        <end position="874"/>
    </location>
</feature>
<dbReference type="AlphaFoldDB" id="A0AAV5U8F6"/>
<feature type="compositionally biased region" description="Basic and acidic residues" evidence="5">
    <location>
        <begin position="175"/>
        <end position="188"/>
    </location>
</feature>
<feature type="non-terminal residue" evidence="9">
    <location>
        <position position="1"/>
    </location>
</feature>
<dbReference type="InterPro" id="IPR036436">
    <property type="entry name" value="Disintegrin_dom_sf"/>
</dbReference>
<dbReference type="GO" id="GO:0004222">
    <property type="term" value="F:metalloendopeptidase activity"/>
    <property type="evidence" value="ECO:0007669"/>
    <property type="project" value="InterPro"/>
</dbReference>
<feature type="region of interest" description="Disordered" evidence="5">
    <location>
        <begin position="809"/>
        <end position="889"/>
    </location>
</feature>
<feature type="region of interest" description="Disordered" evidence="5">
    <location>
        <begin position="175"/>
        <end position="194"/>
    </location>
</feature>
<reference evidence="9" key="1">
    <citation type="submission" date="2023-10" db="EMBL/GenBank/DDBJ databases">
        <title>Genome assembly of Pristionchus species.</title>
        <authorList>
            <person name="Yoshida K."/>
            <person name="Sommer R.J."/>
        </authorList>
    </citation>
    <scope>NUCLEOTIDE SEQUENCE</scope>
    <source>
        <strain evidence="9">RS0144</strain>
    </source>
</reference>
<comment type="caution">
    <text evidence="4">Lacks conserved residue(s) required for the propagation of feature annotation.</text>
</comment>
<feature type="binding site" evidence="4">
    <location>
        <position position="452"/>
    </location>
    <ligand>
        <name>Zn(2+)</name>
        <dbReference type="ChEBI" id="CHEBI:29105"/>
        <note>catalytic</note>
    </ligand>
</feature>
<evidence type="ECO:0000256" key="1">
    <source>
        <dbReference type="ARBA" id="ARBA00001809"/>
    </source>
</evidence>
<feature type="signal peptide" evidence="6">
    <location>
        <begin position="1"/>
        <end position="21"/>
    </location>
</feature>
<evidence type="ECO:0000256" key="4">
    <source>
        <dbReference type="PROSITE-ProRule" id="PRU00276"/>
    </source>
</evidence>
<evidence type="ECO:0000256" key="5">
    <source>
        <dbReference type="SAM" id="MobiDB-lite"/>
    </source>
</evidence>
<dbReference type="GO" id="GO:0007219">
    <property type="term" value="P:Notch signaling pathway"/>
    <property type="evidence" value="ECO:0007669"/>
    <property type="project" value="TreeGrafter"/>
</dbReference>
<keyword evidence="3" id="KW-0165">Cleavage on pair of basic residues</keyword>
<feature type="domain" description="Disintegrin" evidence="7">
    <location>
        <begin position="532"/>
        <end position="634"/>
    </location>
</feature>
<feature type="binding site" evidence="4">
    <location>
        <position position="458"/>
    </location>
    <ligand>
        <name>Zn(2+)</name>
        <dbReference type="ChEBI" id="CHEBI:29105"/>
        <note>catalytic</note>
    </ligand>
</feature>
<feature type="binding site" evidence="4">
    <location>
        <position position="448"/>
    </location>
    <ligand>
        <name>Zn(2+)</name>
        <dbReference type="ChEBI" id="CHEBI:29105"/>
        <note>catalytic</note>
    </ligand>
</feature>
<feature type="active site" evidence="4">
    <location>
        <position position="449"/>
    </location>
</feature>
<evidence type="ECO:0000259" key="8">
    <source>
        <dbReference type="PROSITE" id="PS50215"/>
    </source>
</evidence>
<dbReference type="Pfam" id="PF13574">
    <property type="entry name" value="Reprolysin_2"/>
    <property type="match status" value="1"/>
</dbReference>
<feature type="compositionally biased region" description="Pro residues" evidence="5">
    <location>
        <begin position="905"/>
        <end position="926"/>
    </location>
</feature>
<evidence type="ECO:0000256" key="6">
    <source>
        <dbReference type="SAM" id="SignalP"/>
    </source>
</evidence>
<dbReference type="GO" id="GO:0006509">
    <property type="term" value="P:membrane protein ectodomain proteolysis"/>
    <property type="evidence" value="ECO:0007669"/>
    <property type="project" value="TreeGrafter"/>
</dbReference>
<dbReference type="PROSITE" id="PS50215">
    <property type="entry name" value="ADAM_MEPRO"/>
    <property type="match status" value="1"/>
</dbReference>
<dbReference type="InterPro" id="IPR051489">
    <property type="entry name" value="ADAM_Metalloproteinase"/>
</dbReference>
<dbReference type="InterPro" id="IPR024079">
    <property type="entry name" value="MetalloPept_cat_dom_sf"/>
</dbReference>
<dbReference type="PANTHER" id="PTHR45702:SF2">
    <property type="entry name" value="KUZBANIAN, ISOFORM A"/>
    <property type="match status" value="1"/>
</dbReference>
<dbReference type="Pfam" id="PF21299">
    <property type="entry name" value="ADAM10_Cys-rich"/>
    <property type="match status" value="1"/>
</dbReference>
<dbReference type="Proteomes" id="UP001432027">
    <property type="component" value="Unassembled WGS sequence"/>
</dbReference>
<comment type="catalytic activity">
    <reaction evidence="1">
        <text>Endopeptidase of broad specificity.</text>
        <dbReference type="EC" id="3.4.24.81"/>
    </reaction>
</comment>
<evidence type="ECO:0000256" key="2">
    <source>
        <dbReference type="ARBA" id="ARBA00012332"/>
    </source>
</evidence>
<keyword evidence="4" id="KW-0479">Metal-binding</keyword>
<dbReference type="PANTHER" id="PTHR45702">
    <property type="entry name" value="ADAM10/ADAM17 METALLOPEPTIDASE FAMILY MEMBER"/>
    <property type="match status" value="1"/>
</dbReference>
<dbReference type="Gene3D" id="4.10.70.10">
    <property type="entry name" value="Disintegrin domain"/>
    <property type="match status" value="1"/>
</dbReference>
<accession>A0AAV5U8F6</accession>
<dbReference type="GO" id="GO:0046872">
    <property type="term" value="F:metal ion binding"/>
    <property type="evidence" value="ECO:0007669"/>
    <property type="project" value="UniProtKB-KW"/>
</dbReference>
<feature type="region of interest" description="Disordered" evidence="5">
    <location>
        <begin position="905"/>
        <end position="961"/>
    </location>
</feature>
<organism evidence="9 10">
    <name type="scientific">Pristionchus entomophagus</name>
    <dbReference type="NCBI Taxonomy" id="358040"/>
    <lineage>
        <taxon>Eukaryota</taxon>
        <taxon>Metazoa</taxon>
        <taxon>Ecdysozoa</taxon>
        <taxon>Nematoda</taxon>
        <taxon>Chromadorea</taxon>
        <taxon>Rhabditida</taxon>
        <taxon>Rhabditina</taxon>
        <taxon>Diplogasteromorpha</taxon>
        <taxon>Diplogasteroidea</taxon>
        <taxon>Neodiplogasteridae</taxon>
        <taxon>Pristionchus</taxon>
    </lineage>
</organism>
<sequence>LMPKVAVQFITGLVLLTSVAALNSFVEDFDVLNYKTAHFEKERVRRASGFSDDSSEKPLRIRFNAHNRSFHLVLRPISADEPPFDGELTVDHDGEYHDVRPHHFLYEGYVEGDANSRVYGSLFDGVFDGHIHLSDGNSYTVDKTAKYYSADERPASFHSVIYHDNQINHRSMRMDGRREKRSAHDGHSHASQSIRSLGCALDDETMDHMERVQRSAAYVDTGSSSSQRYGGGEEDYTFSLSDFAGRRARRSIYDRDAKNRYKVRTCSMYFQADHKLYQEILKKEGNNDPTRTREEIVSMFYTHVRAVNEIYENTNFNGVQGINFAVKRVSVYTPNECYQGKQISGAENPFCEEHVDVSNYLNLNSQKNHSMFCLAYAMTYRDFVGGTLGLAWVASPQMGTAGGVCQVHQHYNEGARGNVYRSLNTGIVTLVNYGNRVPPRVSQLTLAHEIGHNFGSPHDFPADCQPGLPDGNFIMFASATSGDKPNNAKFSRCSIGNISAVLEVLLRAQPVDPARGLGPVGTKRNCLQERTAAFCGNNIPEAGEQCDCGFTEKDCHSAGDKCCYWPDNQHRFKPCTRKPGAACSPSEGACCNPDNCQFHVAVEGRECKGESECTHRSTCDGFAAKCPDPRPKADGLACEDATKVCKQGTCDGSVCEQVGLKDCFLTEGTPESQCFLACIKNGVCISSRELPEFGGNRSRLLQSERKGLPGILLRPGSPCNNYKGYCDIFRKCRSVDANGPLARLKNMLFSPQTLQTVSSWTQQNWWAVVGAGIVLLLLMGCFIKCCAVHTPSTNPNKAPALNFYNTLTRPSTLIRQRRNRQGRSAAPTSSSGPTTSTSASASAASRGPGERRAARAPRLPHAASTSAASASVTPSAPPLPSRGPSSAAGLSASMMQLPHAPPVPLLAPPPGMPPPAVIVVEPPPPYSAAADPGSVLGLPKRGHRNNKKRQTSADARPKSGR</sequence>
<dbReference type="SUPFAM" id="SSF55486">
    <property type="entry name" value="Metalloproteases ('zincins'), catalytic domain"/>
    <property type="match status" value="1"/>
</dbReference>
<dbReference type="InterPro" id="IPR049038">
    <property type="entry name" value="ADAM10_Cys-rich"/>
</dbReference>
<keyword evidence="10" id="KW-1185">Reference proteome</keyword>
<dbReference type="EC" id="3.4.24.81" evidence="2"/>
<protein>
    <recommendedName>
        <fullName evidence="2">ADAM10 endopeptidase</fullName>
        <ecNumber evidence="2">3.4.24.81</ecNumber>
    </recommendedName>
</protein>
<dbReference type="EMBL" id="BTSX01000005">
    <property type="protein sequence ID" value="GMT02669.1"/>
    <property type="molecule type" value="Genomic_DNA"/>
</dbReference>
<feature type="compositionally biased region" description="Low complexity" evidence="5">
    <location>
        <begin position="822"/>
        <end position="847"/>
    </location>
</feature>
<dbReference type="PROSITE" id="PS50214">
    <property type="entry name" value="DISINTEGRIN_2"/>
    <property type="match status" value="1"/>
</dbReference>
<dbReference type="SUPFAM" id="SSF57552">
    <property type="entry name" value="Blood coagulation inhibitor (disintegrin)"/>
    <property type="match status" value="1"/>
</dbReference>
<dbReference type="InterPro" id="IPR001762">
    <property type="entry name" value="Disintegrin_dom"/>
</dbReference>
<dbReference type="GO" id="GO:0005886">
    <property type="term" value="C:plasma membrane"/>
    <property type="evidence" value="ECO:0007669"/>
    <property type="project" value="TreeGrafter"/>
</dbReference>
<feature type="chain" id="PRO_5043876468" description="ADAM10 endopeptidase" evidence="6">
    <location>
        <begin position="22"/>
        <end position="961"/>
    </location>
</feature>
<dbReference type="SMART" id="SM00050">
    <property type="entry name" value="DISIN"/>
    <property type="match status" value="1"/>
</dbReference>
<comment type="caution">
    <text evidence="9">The sequence shown here is derived from an EMBL/GenBank/DDBJ whole genome shotgun (WGS) entry which is preliminary data.</text>
</comment>
<evidence type="ECO:0000313" key="10">
    <source>
        <dbReference type="Proteomes" id="UP001432027"/>
    </source>
</evidence>
<feature type="compositionally biased region" description="Basic residues" evidence="5">
    <location>
        <begin position="940"/>
        <end position="950"/>
    </location>
</feature>
<evidence type="ECO:0000256" key="3">
    <source>
        <dbReference type="ARBA" id="ARBA00022685"/>
    </source>
</evidence>
<evidence type="ECO:0000313" key="9">
    <source>
        <dbReference type="EMBL" id="GMT02669.1"/>
    </source>
</evidence>
<feature type="domain" description="Peptidase M12B" evidence="8">
    <location>
        <begin position="264"/>
        <end position="503"/>
    </location>
</feature>